<feature type="compositionally biased region" description="Basic residues" evidence="9">
    <location>
        <begin position="229"/>
        <end position="273"/>
    </location>
</feature>
<comment type="subcellular location">
    <subcellularLocation>
        <location evidence="1">Nucleus</location>
    </subcellularLocation>
</comment>
<evidence type="ECO:0000256" key="3">
    <source>
        <dbReference type="ARBA" id="ARBA00022664"/>
    </source>
</evidence>
<gene>
    <name evidence="11" type="primary">CWC25</name>
    <name evidence="11" type="ORF">HETSPECPRED_007728</name>
</gene>
<evidence type="ECO:0000259" key="10">
    <source>
        <dbReference type="SMART" id="SM01083"/>
    </source>
</evidence>
<reference evidence="11" key="1">
    <citation type="submission" date="2021-03" db="EMBL/GenBank/DDBJ databases">
        <authorList>
            <person name="Tagirdzhanova G."/>
        </authorList>
    </citation>
    <scope>NUCLEOTIDE SEQUENCE</scope>
</reference>
<dbReference type="InterPro" id="IPR051376">
    <property type="entry name" value="CWC25_splicing_factor"/>
</dbReference>
<dbReference type="Pfam" id="PF10197">
    <property type="entry name" value="Cir_N"/>
    <property type="match status" value="1"/>
</dbReference>
<dbReference type="Proteomes" id="UP000664521">
    <property type="component" value="Unassembled WGS sequence"/>
</dbReference>
<feature type="region of interest" description="Disordered" evidence="9">
    <location>
        <begin position="164"/>
        <end position="335"/>
    </location>
</feature>
<feature type="compositionally biased region" description="Low complexity" evidence="9">
    <location>
        <begin position="219"/>
        <end position="228"/>
    </location>
</feature>
<feature type="compositionally biased region" description="Basic residues" evidence="9">
    <location>
        <begin position="207"/>
        <end position="218"/>
    </location>
</feature>
<evidence type="ECO:0000256" key="8">
    <source>
        <dbReference type="SAM" id="Coils"/>
    </source>
</evidence>
<evidence type="ECO:0000256" key="6">
    <source>
        <dbReference type="ARBA" id="ARBA00023187"/>
    </source>
</evidence>
<keyword evidence="7" id="KW-0539">Nucleus</keyword>
<sequence>MGGDLNLKKSWHPVLMSNQRRVWEEEKKALDERKRIEQMMKERQEERQIQELQEMQEAAGGKKRLNRVDWMYSGPSAGQTGTTEEMEGYLLGKRRVDGLIKGTENKKLEKKSDEDSFMALQNANTVRDTAAKIREDPMLAIKKQEQAAYEELMNDPVKRRLLLKASGVDVAPKEKEHRYRNHHRDQRDGHHRSHKTRRLNTENRYSRRDRHEHRRRSRSPSYSRSPSPARRRSASPYHSRRRSPSPYRRSKQSPSSPRRRSRSPYSRRRKSGHSRSPDYRRGSPSPHRRRSGSPRLSHNSNGLKHSKSWHNSRPRNGSFTEKIGPGIENQNDKNNDREARLAAMQSAASELDQDRVKRIAALEERERAEREAEEAARARSSKLGGKGDFVTGLNRKAGELSIGERMRRGKHGLERANDEE</sequence>
<keyword evidence="6" id="KW-0508">mRNA splicing</keyword>
<feature type="region of interest" description="Disordered" evidence="9">
    <location>
        <begin position="365"/>
        <end position="392"/>
    </location>
</feature>
<dbReference type="InterPro" id="IPR019339">
    <property type="entry name" value="CIR_N_dom"/>
</dbReference>
<accession>A0A8H3IRQ4</accession>
<evidence type="ECO:0000256" key="5">
    <source>
        <dbReference type="ARBA" id="ARBA00023054"/>
    </source>
</evidence>
<feature type="compositionally biased region" description="Basic residues" evidence="9">
    <location>
        <begin position="178"/>
        <end position="198"/>
    </location>
</feature>
<feature type="compositionally biased region" description="Basic residues" evidence="9">
    <location>
        <begin position="304"/>
        <end position="313"/>
    </location>
</feature>
<feature type="coiled-coil region" evidence="8">
    <location>
        <begin position="26"/>
        <end position="53"/>
    </location>
</feature>
<dbReference type="InterPro" id="IPR022209">
    <property type="entry name" value="CWC25"/>
</dbReference>
<dbReference type="AlphaFoldDB" id="A0A8H3IRQ4"/>
<evidence type="ECO:0000256" key="7">
    <source>
        <dbReference type="ARBA" id="ARBA00023242"/>
    </source>
</evidence>
<evidence type="ECO:0000256" key="9">
    <source>
        <dbReference type="SAM" id="MobiDB-lite"/>
    </source>
</evidence>
<feature type="region of interest" description="Disordered" evidence="9">
    <location>
        <begin position="401"/>
        <end position="420"/>
    </location>
</feature>
<dbReference type="EMBL" id="CAJPDS010000057">
    <property type="protein sequence ID" value="CAF9930850.1"/>
    <property type="molecule type" value="Genomic_DNA"/>
</dbReference>
<evidence type="ECO:0000256" key="1">
    <source>
        <dbReference type="ARBA" id="ARBA00004123"/>
    </source>
</evidence>
<dbReference type="Pfam" id="PF12542">
    <property type="entry name" value="CWC25"/>
    <property type="match status" value="1"/>
</dbReference>
<comment type="caution">
    <text evidence="11">The sequence shown here is derived from an EMBL/GenBank/DDBJ whole genome shotgun (WGS) entry which is preliminary data.</text>
</comment>
<name>A0A8H3IRQ4_9LECA</name>
<feature type="compositionally biased region" description="Basic and acidic residues" evidence="9">
    <location>
        <begin position="365"/>
        <end position="377"/>
    </location>
</feature>
<evidence type="ECO:0000256" key="2">
    <source>
        <dbReference type="ARBA" id="ARBA00006695"/>
    </source>
</evidence>
<evidence type="ECO:0000256" key="4">
    <source>
        <dbReference type="ARBA" id="ARBA00022728"/>
    </source>
</evidence>
<evidence type="ECO:0000313" key="12">
    <source>
        <dbReference type="Proteomes" id="UP000664521"/>
    </source>
</evidence>
<evidence type="ECO:0000313" key="11">
    <source>
        <dbReference type="EMBL" id="CAF9930850.1"/>
    </source>
</evidence>
<dbReference type="PANTHER" id="PTHR16196">
    <property type="entry name" value="CELL CYCLE CONTROL PROTEIN CWF25"/>
    <property type="match status" value="1"/>
</dbReference>
<organism evidence="11 12">
    <name type="scientific">Heterodermia speciosa</name>
    <dbReference type="NCBI Taxonomy" id="116794"/>
    <lineage>
        <taxon>Eukaryota</taxon>
        <taxon>Fungi</taxon>
        <taxon>Dikarya</taxon>
        <taxon>Ascomycota</taxon>
        <taxon>Pezizomycotina</taxon>
        <taxon>Lecanoromycetes</taxon>
        <taxon>OSLEUM clade</taxon>
        <taxon>Lecanoromycetidae</taxon>
        <taxon>Caliciales</taxon>
        <taxon>Physciaceae</taxon>
        <taxon>Heterodermia</taxon>
    </lineage>
</organism>
<proteinExistence type="inferred from homology"/>
<dbReference type="SMART" id="SM01083">
    <property type="entry name" value="Cir_N"/>
    <property type="match status" value="1"/>
</dbReference>
<keyword evidence="4" id="KW-0747">Spliceosome</keyword>
<protein>
    <submittedName>
        <fullName evidence="11">RNA-splicing factor</fullName>
    </submittedName>
</protein>
<keyword evidence="5 8" id="KW-0175">Coiled coil</keyword>
<dbReference type="GO" id="GO:0005684">
    <property type="term" value="C:U2-type spliceosomal complex"/>
    <property type="evidence" value="ECO:0007669"/>
    <property type="project" value="TreeGrafter"/>
</dbReference>
<dbReference type="OrthoDB" id="21123at2759"/>
<keyword evidence="3" id="KW-0507">mRNA processing</keyword>
<dbReference type="GO" id="GO:0000398">
    <property type="term" value="P:mRNA splicing, via spliceosome"/>
    <property type="evidence" value="ECO:0007669"/>
    <property type="project" value="TreeGrafter"/>
</dbReference>
<dbReference type="PANTHER" id="PTHR16196:SF0">
    <property type="entry name" value="PRE-MRNA-SPLICING FACTOR CWC25 HOMOLOG"/>
    <property type="match status" value="1"/>
</dbReference>
<keyword evidence="12" id="KW-1185">Reference proteome</keyword>
<comment type="similarity">
    <text evidence="2">Belongs to the CWC25 family.</text>
</comment>
<feature type="domain" description="CBF1-interacting co-repressor CIR N-terminal" evidence="10">
    <location>
        <begin position="10"/>
        <end position="46"/>
    </location>
</feature>